<organism evidence="1 2">
    <name type="scientific">Candidatus Desantisbacteria bacterium CG_4_10_14_0_8_um_filter_48_22</name>
    <dbReference type="NCBI Taxonomy" id="1974543"/>
    <lineage>
        <taxon>Bacteria</taxon>
        <taxon>Candidatus Desantisiibacteriota</taxon>
    </lineage>
</organism>
<sequence>MISFFTIYLLLYKSLGAWSWPARKTGETFAATLGAFGERTLQIHATSLLKDWRVFEKVAATSGASKLAPTRKATIFGRDPPN</sequence>
<dbReference type="AlphaFoldDB" id="A0A2M7SCF6"/>
<dbReference type="EMBL" id="PFMR01000140">
    <property type="protein sequence ID" value="PIZ17150.1"/>
    <property type="molecule type" value="Genomic_DNA"/>
</dbReference>
<comment type="caution">
    <text evidence="1">The sequence shown here is derived from an EMBL/GenBank/DDBJ whole genome shotgun (WGS) entry which is preliminary data.</text>
</comment>
<evidence type="ECO:0000313" key="2">
    <source>
        <dbReference type="Proteomes" id="UP000229307"/>
    </source>
</evidence>
<reference evidence="2" key="1">
    <citation type="submission" date="2017-09" db="EMBL/GenBank/DDBJ databases">
        <title>Depth-based differentiation of microbial function through sediment-hosted aquifers and enrichment of novel symbionts in the deep terrestrial subsurface.</title>
        <authorList>
            <person name="Probst A.J."/>
            <person name="Ladd B."/>
            <person name="Jarett J.K."/>
            <person name="Geller-Mcgrath D.E."/>
            <person name="Sieber C.M.K."/>
            <person name="Emerson J.B."/>
            <person name="Anantharaman K."/>
            <person name="Thomas B.C."/>
            <person name="Malmstrom R."/>
            <person name="Stieglmeier M."/>
            <person name="Klingl A."/>
            <person name="Woyke T."/>
            <person name="Ryan C.M."/>
            <person name="Banfield J.F."/>
        </authorList>
    </citation>
    <scope>NUCLEOTIDE SEQUENCE [LARGE SCALE GENOMIC DNA]</scope>
</reference>
<name>A0A2M7SCF6_9BACT</name>
<protein>
    <submittedName>
        <fullName evidence="1">Uncharacterized protein</fullName>
    </submittedName>
</protein>
<proteinExistence type="predicted"/>
<gene>
    <name evidence="1" type="ORF">COY52_05185</name>
</gene>
<evidence type="ECO:0000313" key="1">
    <source>
        <dbReference type="EMBL" id="PIZ17150.1"/>
    </source>
</evidence>
<dbReference type="Proteomes" id="UP000229307">
    <property type="component" value="Unassembled WGS sequence"/>
</dbReference>
<accession>A0A2M7SCF6</accession>